<comment type="caution">
    <text evidence="1">The sequence shown here is derived from an EMBL/GenBank/DDBJ whole genome shotgun (WGS) entry which is preliminary data.</text>
</comment>
<accession>A0A0A0K3M0</accession>
<keyword evidence="2" id="KW-1185">Reference proteome</keyword>
<evidence type="ECO:0000313" key="1">
    <source>
        <dbReference type="EMBL" id="KGN42892.1"/>
    </source>
</evidence>
<name>A0A0A0K3M0_9MICO</name>
<protein>
    <submittedName>
        <fullName evidence="1">Uncharacterized protein</fullName>
    </submittedName>
</protein>
<reference evidence="1 2" key="1">
    <citation type="submission" date="2013-08" db="EMBL/GenBank/DDBJ databases">
        <title>The genome sequence of Knoellia aerolata.</title>
        <authorList>
            <person name="Zhu W."/>
            <person name="Wang G."/>
        </authorList>
    </citation>
    <scope>NUCLEOTIDE SEQUENCE [LARGE SCALE GENOMIC DNA]</scope>
    <source>
        <strain evidence="1 2">DSM 18566</strain>
    </source>
</reference>
<dbReference type="RefSeq" id="WP_035932204.1">
    <property type="nucleotide sequence ID" value="NZ_AVPL01000002.1"/>
</dbReference>
<dbReference type="Proteomes" id="UP000030013">
    <property type="component" value="Unassembled WGS sequence"/>
</dbReference>
<sequence>MLWFWGTVAAVLAVAVVTAWFFDRRRTGGSGLTDRERAAFERGRNDAYRAGDTYGAGGGGFDGGGVG</sequence>
<gene>
    <name evidence="1" type="ORF">N801_11530</name>
</gene>
<dbReference type="AlphaFoldDB" id="A0A0A0K3M0"/>
<proteinExistence type="predicted"/>
<organism evidence="1 2">
    <name type="scientific">Knoellia aerolata DSM 18566</name>
    <dbReference type="NCBI Taxonomy" id="1385519"/>
    <lineage>
        <taxon>Bacteria</taxon>
        <taxon>Bacillati</taxon>
        <taxon>Actinomycetota</taxon>
        <taxon>Actinomycetes</taxon>
        <taxon>Micrococcales</taxon>
        <taxon>Intrasporangiaceae</taxon>
        <taxon>Knoellia</taxon>
    </lineage>
</organism>
<dbReference type="EMBL" id="AVPL01000002">
    <property type="protein sequence ID" value="KGN42892.1"/>
    <property type="molecule type" value="Genomic_DNA"/>
</dbReference>
<dbReference type="STRING" id="1385519.N801_11530"/>
<evidence type="ECO:0000313" key="2">
    <source>
        <dbReference type="Proteomes" id="UP000030013"/>
    </source>
</evidence>